<accession>A0A8S2Y374</accession>
<proteinExistence type="predicted"/>
<dbReference type="AlphaFoldDB" id="A0A8S2Y374"/>
<reference evidence="1" key="1">
    <citation type="submission" date="2021-02" db="EMBL/GenBank/DDBJ databases">
        <authorList>
            <person name="Nowell W R."/>
        </authorList>
    </citation>
    <scope>NUCLEOTIDE SEQUENCE</scope>
</reference>
<protein>
    <submittedName>
        <fullName evidence="1">Uncharacterized protein</fullName>
    </submittedName>
</protein>
<dbReference type="Proteomes" id="UP000682733">
    <property type="component" value="Unassembled WGS sequence"/>
</dbReference>
<organism evidence="1 2">
    <name type="scientific">Didymodactylos carnosus</name>
    <dbReference type="NCBI Taxonomy" id="1234261"/>
    <lineage>
        <taxon>Eukaryota</taxon>
        <taxon>Metazoa</taxon>
        <taxon>Spiralia</taxon>
        <taxon>Gnathifera</taxon>
        <taxon>Rotifera</taxon>
        <taxon>Eurotatoria</taxon>
        <taxon>Bdelloidea</taxon>
        <taxon>Philodinida</taxon>
        <taxon>Philodinidae</taxon>
        <taxon>Didymodactylos</taxon>
    </lineage>
</organism>
<evidence type="ECO:0000313" key="1">
    <source>
        <dbReference type="EMBL" id="CAF4539354.1"/>
    </source>
</evidence>
<sequence length="108" mass="12593">MKSHVHDNCNESLYDVPCPSPIPVDTVELMRTQGLPLAEAPQETDVKKNEINEMFTNIVPLLRLINSVYRSNLTSPKWKNFKGSQLMCQDKIRLNNIIWRTWHQQCKL</sequence>
<dbReference type="EMBL" id="CAJOBA010106520">
    <property type="protein sequence ID" value="CAF4539354.1"/>
    <property type="molecule type" value="Genomic_DNA"/>
</dbReference>
<gene>
    <name evidence="1" type="ORF">TMI583_LOCUS49299</name>
</gene>
<comment type="caution">
    <text evidence="1">The sequence shown here is derived from an EMBL/GenBank/DDBJ whole genome shotgun (WGS) entry which is preliminary data.</text>
</comment>
<name>A0A8S2Y374_9BILA</name>
<evidence type="ECO:0000313" key="2">
    <source>
        <dbReference type="Proteomes" id="UP000682733"/>
    </source>
</evidence>